<keyword evidence="8" id="KW-1185">Reference proteome</keyword>
<dbReference type="PANTHER" id="PTHR11070:SF17">
    <property type="entry name" value="DNA HELICASE IV"/>
    <property type="match status" value="1"/>
</dbReference>
<dbReference type="PANTHER" id="PTHR11070">
    <property type="entry name" value="UVRD / RECB / PCRA DNA HELICASE FAMILY MEMBER"/>
    <property type="match status" value="1"/>
</dbReference>
<keyword evidence="1 5" id="KW-0547">Nucleotide-binding</keyword>
<dbReference type="GO" id="GO:0005829">
    <property type="term" value="C:cytosol"/>
    <property type="evidence" value="ECO:0007669"/>
    <property type="project" value="TreeGrafter"/>
</dbReference>
<feature type="binding site" evidence="5">
    <location>
        <begin position="229"/>
        <end position="236"/>
    </location>
    <ligand>
        <name>ATP</name>
        <dbReference type="ChEBI" id="CHEBI:30616"/>
    </ligand>
</feature>
<dbReference type="GO" id="GO:0005524">
    <property type="term" value="F:ATP binding"/>
    <property type="evidence" value="ECO:0007669"/>
    <property type="project" value="UniProtKB-UniRule"/>
</dbReference>
<dbReference type="SUPFAM" id="SSF52540">
    <property type="entry name" value="P-loop containing nucleoside triphosphate hydrolases"/>
    <property type="match status" value="1"/>
</dbReference>
<dbReference type="RefSeq" id="WP_062468550.1">
    <property type="nucleotide sequence ID" value="NZ_BBYN01000009.1"/>
</dbReference>
<keyword evidence="2 5" id="KW-0378">Hydrolase</keyword>
<dbReference type="Gene3D" id="1.10.10.160">
    <property type="match status" value="1"/>
</dbReference>
<dbReference type="STRING" id="708126.BW727_101367"/>
<dbReference type="EC" id="3.6.4.12" evidence="7"/>
<evidence type="ECO:0000313" key="8">
    <source>
        <dbReference type="Proteomes" id="UP000188993"/>
    </source>
</evidence>
<dbReference type="InterPro" id="IPR000212">
    <property type="entry name" value="DNA_helicase_UvrD/REP"/>
</dbReference>
<dbReference type="AlphaFoldDB" id="A0A1S6IQC0"/>
<evidence type="ECO:0000256" key="2">
    <source>
        <dbReference type="ARBA" id="ARBA00022801"/>
    </source>
</evidence>
<evidence type="ECO:0000256" key="3">
    <source>
        <dbReference type="ARBA" id="ARBA00022806"/>
    </source>
</evidence>
<dbReference type="OrthoDB" id="9787585at2"/>
<dbReference type="GO" id="GO:0003677">
    <property type="term" value="F:DNA binding"/>
    <property type="evidence" value="ECO:0007669"/>
    <property type="project" value="InterPro"/>
</dbReference>
<evidence type="ECO:0000256" key="1">
    <source>
        <dbReference type="ARBA" id="ARBA00022741"/>
    </source>
</evidence>
<feature type="domain" description="UvrD-like helicase ATP-binding" evidence="6">
    <location>
        <begin position="208"/>
        <end position="586"/>
    </location>
</feature>
<dbReference type="Proteomes" id="UP000188993">
    <property type="component" value="Chromosome"/>
</dbReference>
<dbReference type="NCBIfam" id="NF041464">
    <property type="entry name" value="HelD_BACSU"/>
    <property type="match status" value="1"/>
</dbReference>
<dbReference type="GO" id="GO:0043138">
    <property type="term" value="F:3'-5' DNA helicase activity"/>
    <property type="evidence" value="ECO:0007669"/>
    <property type="project" value="TreeGrafter"/>
</dbReference>
<evidence type="ECO:0000313" key="7">
    <source>
        <dbReference type="EMBL" id="AQS53734.1"/>
    </source>
</evidence>
<dbReference type="InterPro" id="IPR048228">
    <property type="entry name" value="HelD_bacillota"/>
</dbReference>
<dbReference type="Gene3D" id="3.40.50.300">
    <property type="entry name" value="P-loop containing nucleotide triphosphate hydrolases"/>
    <property type="match status" value="3"/>
</dbReference>
<dbReference type="InterPro" id="IPR014016">
    <property type="entry name" value="UvrD-like_ATP-bd"/>
</dbReference>
<evidence type="ECO:0000259" key="6">
    <source>
        <dbReference type="PROSITE" id="PS51198"/>
    </source>
</evidence>
<evidence type="ECO:0000256" key="5">
    <source>
        <dbReference type="PROSITE-ProRule" id="PRU00560"/>
    </source>
</evidence>
<dbReference type="InterPro" id="IPR013986">
    <property type="entry name" value="DExx_box_DNA_helicase_dom_sf"/>
</dbReference>
<organism evidence="7 8">
    <name type="scientific">Jeotgalibaca dankookensis</name>
    <dbReference type="NCBI Taxonomy" id="708126"/>
    <lineage>
        <taxon>Bacteria</taxon>
        <taxon>Bacillati</taxon>
        <taxon>Bacillota</taxon>
        <taxon>Bacilli</taxon>
        <taxon>Lactobacillales</taxon>
        <taxon>Carnobacteriaceae</taxon>
        <taxon>Jeotgalibaca</taxon>
    </lineage>
</organism>
<keyword evidence="3 5" id="KW-0347">Helicase</keyword>
<reference evidence="7 8" key="1">
    <citation type="journal article" date="2014" name="Int. J. Syst. Evol. Microbiol.">
        <title>Jeotgalibaca dankookensis gen. nov., sp. nov., a member of the family Carnobacteriaceae, isolated from seujeot (Korean traditional food).</title>
        <authorList>
            <person name="Lee D.G."/>
            <person name="Trujillo M.E."/>
            <person name="Kang H."/>
            <person name="Ahn T.Y."/>
        </authorList>
    </citation>
    <scope>NUCLEOTIDE SEQUENCE [LARGE SCALE GENOMIC DNA]</scope>
    <source>
        <strain evidence="7 8">EX-07</strain>
    </source>
</reference>
<dbReference type="EMBL" id="CP019728">
    <property type="protein sequence ID" value="AQS53734.1"/>
    <property type="molecule type" value="Genomic_DNA"/>
</dbReference>
<proteinExistence type="predicted"/>
<dbReference type="PROSITE" id="PS51198">
    <property type="entry name" value="UVRD_HELICASE_ATP_BIND"/>
    <property type="match status" value="1"/>
</dbReference>
<accession>A0A1S6IQC0</accession>
<dbReference type="InterPro" id="IPR027417">
    <property type="entry name" value="P-loop_NTPase"/>
</dbReference>
<keyword evidence="4 5" id="KW-0067">ATP-binding</keyword>
<dbReference type="KEGG" id="jda:BW727_101367"/>
<dbReference type="GO" id="GO:0000725">
    <property type="term" value="P:recombinational repair"/>
    <property type="evidence" value="ECO:0007669"/>
    <property type="project" value="TreeGrafter"/>
</dbReference>
<evidence type="ECO:0000256" key="4">
    <source>
        <dbReference type="ARBA" id="ARBA00022840"/>
    </source>
</evidence>
<protein>
    <submittedName>
        <fullName evidence="7">Helicase IV</fullName>
        <ecNumber evidence="7">3.6.4.12</ecNumber>
    </submittedName>
</protein>
<gene>
    <name evidence="7" type="primary">helD</name>
    <name evidence="7" type="ORF">BW727_101367</name>
</gene>
<name>A0A1S6IQC0_9LACT</name>
<dbReference type="Pfam" id="PF00580">
    <property type="entry name" value="UvrD-helicase"/>
    <property type="match status" value="2"/>
</dbReference>
<sequence>MNNKTIQEEQARMDKVIAIITAEADQLKSEYTTKLEIQKQLLKQSSEIRINNSSSEAMWETSGELREFEQNLTIKSSELIQVQNRRTVLEKMQEDPYFGRIDYQNLAYSEEEQIYVGIGSLFEDNENYIVDWRAPISALYYEGNVGDTVKLRIGDRFQAFEVDLKRQFRVQAGKIVGMIDTDNVMGDPYLMEVLEAGSSSLMGPVVATLQKEQNRIVRDTQSRNVLIQGVAGSGKTVVMMQKIAYLLYAFRAHLKTDEILLFSPNRIFQAYISQVLPSLGEWDVEGNTFPQFIQQRVTNFKMIPNEVGENTAIQNVKGSSAFYGALERYSQLLKNKYLLFRNIMREDDVLISKEEIQEIYSSIDSKGTLAAKLEILRARLLQRLDELRVSSLDADWVDDALQHYDTDSLHRFESQSHNIVKMESYMRQQIVSDAFKPIEHRVNSQAHIRYRAQYLHFLKSIPNLMNLESFHVSTEEWSDHIGDVREEMRKNRFYYYDMTTYYALLLQMKGMMTQKSYQYICIDEVQDFTPFQMRLLKKLYPRARYVMAGDLNQNIWQNRLDYDVLKNIFEEEEIKRHLLLTSYRSTKEVMAFADQFAILDDQETKPIRSREKPEVLFRESQTFTKDLKERLDERVARGERIAFLTPTSAGIDKVVSFLDEWGVDYQTIYTDDTIMNKQIVAMPIGLAKGLEFDVVVGVGTDEIIASIAGSNNQQIWYTIFSRAMHQLYLITSNKDSKLLQGIDPETYKIVE</sequence>
<dbReference type="GO" id="GO:0016787">
    <property type="term" value="F:hydrolase activity"/>
    <property type="evidence" value="ECO:0007669"/>
    <property type="project" value="UniProtKB-UniRule"/>
</dbReference>